<feature type="region of interest" description="Disordered" evidence="1">
    <location>
        <begin position="1"/>
        <end position="40"/>
    </location>
</feature>
<dbReference type="AlphaFoldDB" id="A0AA39UJ31"/>
<accession>A0AA39UJ31</accession>
<proteinExistence type="predicted"/>
<name>A0AA39UJ31_9AGAR</name>
<protein>
    <submittedName>
        <fullName evidence="2">Uncharacterized protein</fullName>
    </submittedName>
</protein>
<dbReference type="Proteomes" id="UP001175227">
    <property type="component" value="Unassembled WGS sequence"/>
</dbReference>
<evidence type="ECO:0000313" key="2">
    <source>
        <dbReference type="EMBL" id="KAK0491442.1"/>
    </source>
</evidence>
<comment type="caution">
    <text evidence="2">The sequence shown here is derived from an EMBL/GenBank/DDBJ whole genome shotgun (WGS) entry which is preliminary data.</text>
</comment>
<gene>
    <name evidence="2" type="ORF">IW261DRAFT_1413746</name>
</gene>
<organism evidence="2 3">
    <name type="scientific">Armillaria novae-zelandiae</name>
    <dbReference type="NCBI Taxonomy" id="153914"/>
    <lineage>
        <taxon>Eukaryota</taxon>
        <taxon>Fungi</taxon>
        <taxon>Dikarya</taxon>
        <taxon>Basidiomycota</taxon>
        <taxon>Agaricomycotina</taxon>
        <taxon>Agaricomycetes</taxon>
        <taxon>Agaricomycetidae</taxon>
        <taxon>Agaricales</taxon>
        <taxon>Marasmiineae</taxon>
        <taxon>Physalacriaceae</taxon>
        <taxon>Armillaria</taxon>
    </lineage>
</organism>
<dbReference type="InterPro" id="IPR036514">
    <property type="entry name" value="SGNH_hydro_sf"/>
</dbReference>
<sequence>MVPSPRTSTLNKLQRTSSDFTSSIRNSAVDDSDKDQRLKKRDRISESLAASMRTPFNQFLANHLMINPSVDLPVAYRGPHYGDSYSKPDLAAVWLSLRLSWKMTGDLPRQLSRFFTCFPKKRRPSNSDVPTLGLDPIKTIYVLYLGINDCGRTSSDELETIVEALLGAVHDLYIKAGARKFELVKVLQLIVHPATWNDLLRARVSEFSASSSQATAFVFSSHKVLTDVLDDPLECDFCEKDSDDSGGVIWEDDLHLTPAIHAILADRLFSSLKAKDQTYLTNRCLVGFFIGINGGLKDFYVPIPDDRVLNARWSLSADVREGRGLWTTPTWVGLYNLNGALWALVSNPHIALAMEWESIATLSYYMPSQGAEAE</sequence>
<dbReference type="EMBL" id="JAUEPR010000001">
    <property type="protein sequence ID" value="KAK0491442.1"/>
    <property type="molecule type" value="Genomic_DNA"/>
</dbReference>
<reference evidence="2" key="1">
    <citation type="submission" date="2023-06" db="EMBL/GenBank/DDBJ databases">
        <authorList>
            <consortium name="Lawrence Berkeley National Laboratory"/>
            <person name="Ahrendt S."/>
            <person name="Sahu N."/>
            <person name="Indic B."/>
            <person name="Wong-Bajracharya J."/>
            <person name="Merenyi Z."/>
            <person name="Ke H.-M."/>
            <person name="Monk M."/>
            <person name="Kocsube S."/>
            <person name="Drula E."/>
            <person name="Lipzen A."/>
            <person name="Balint B."/>
            <person name="Henrissat B."/>
            <person name="Andreopoulos B."/>
            <person name="Martin F.M."/>
            <person name="Harder C.B."/>
            <person name="Rigling D."/>
            <person name="Ford K.L."/>
            <person name="Foster G.D."/>
            <person name="Pangilinan J."/>
            <person name="Papanicolaou A."/>
            <person name="Barry K."/>
            <person name="LaButti K."/>
            <person name="Viragh M."/>
            <person name="Koriabine M."/>
            <person name="Yan M."/>
            <person name="Riley R."/>
            <person name="Champramary S."/>
            <person name="Plett K.L."/>
            <person name="Tsai I.J."/>
            <person name="Slot J."/>
            <person name="Sipos G."/>
            <person name="Plett J."/>
            <person name="Nagy L.G."/>
            <person name="Grigoriev I.V."/>
        </authorList>
    </citation>
    <scope>NUCLEOTIDE SEQUENCE</scope>
    <source>
        <strain evidence="2">ICMP 16352</strain>
    </source>
</reference>
<dbReference type="Gene3D" id="3.40.50.1110">
    <property type="entry name" value="SGNH hydrolase"/>
    <property type="match status" value="1"/>
</dbReference>
<evidence type="ECO:0000256" key="1">
    <source>
        <dbReference type="SAM" id="MobiDB-lite"/>
    </source>
</evidence>
<feature type="compositionally biased region" description="Polar residues" evidence="1">
    <location>
        <begin position="1"/>
        <end position="26"/>
    </location>
</feature>
<keyword evidence="3" id="KW-1185">Reference proteome</keyword>
<evidence type="ECO:0000313" key="3">
    <source>
        <dbReference type="Proteomes" id="UP001175227"/>
    </source>
</evidence>
<dbReference type="SUPFAM" id="SSF52266">
    <property type="entry name" value="SGNH hydrolase"/>
    <property type="match status" value="1"/>
</dbReference>